<organism evidence="1">
    <name type="scientific">viral metagenome</name>
    <dbReference type="NCBI Taxonomy" id="1070528"/>
    <lineage>
        <taxon>unclassified sequences</taxon>
        <taxon>metagenomes</taxon>
        <taxon>organismal metagenomes</taxon>
    </lineage>
</organism>
<name>A0A6M3LB39_9ZZZZ</name>
<gene>
    <name evidence="1" type="ORF">MM415B04729_0006</name>
    <name evidence="2" type="ORF">TM448B01623_0020</name>
</gene>
<sequence length="63" mass="7315">MIYKKIEKVEEAGSCMFCQRGELESKTILKYPYESVYVISSDRASSFRICSKCLVELIKLVRN</sequence>
<evidence type="ECO:0000313" key="1">
    <source>
        <dbReference type="EMBL" id="QJA92347.1"/>
    </source>
</evidence>
<proteinExistence type="predicted"/>
<dbReference type="EMBL" id="MT143059">
    <property type="protein sequence ID" value="QJA92347.1"/>
    <property type="molecule type" value="Genomic_DNA"/>
</dbReference>
<accession>A0A6M3LB39</accession>
<reference evidence="1" key="1">
    <citation type="submission" date="2020-03" db="EMBL/GenBank/DDBJ databases">
        <title>The deep terrestrial virosphere.</title>
        <authorList>
            <person name="Holmfeldt K."/>
            <person name="Nilsson E."/>
            <person name="Simone D."/>
            <person name="Lopez-Fernandez M."/>
            <person name="Wu X."/>
            <person name="de Brujin I."/>
            <person name="Lundin D."/>
            <person name="Andersson A."/>
            <person name="Bertilsson S."/>
            <person name="Dopson M."/>
        </authorList>
    </citation>
    <scope>NUCLEOTIDE SEQUENCE</scope>
    <source>
        <strain evidence="1">MM415B04729</strain>
        <strain evidence="2">TM448B01623</strain>
    </source>
</reference>
<dbReference type="AlphaFoldDB" id="A0A6M3LB39"/>
<evidence type="ECO:0000313" key="2">
    <source>
        <dbReference type="EMBL" id="QJH99628.1"/>
    </source>
</evidence>
<protein>
    <submittedName>
        <fullName evidence="1">Uncharacterized protein</fullName>
    </submittedName>
</protein>
<dbReference type="EMBL" id="MT144799">
    <property type="protein sequence ID" value="QJH99628.1"/>
    <property type="molecule type" value="Genomic_DNA"/>
</dbReference>